<proteinExistence type="predicted"/>
<evidence type="ECO:0000313" key="1">
    <source>
        <dbReference type="EMBL" id="SHH64033.1"/>
    </source>
</evidence>
<dbReference type="InterPro" id="IPR036412">
    <property type="entry name" value="HAD-like_sf"/>
</dbReference>
<reference evidence="1 2" key="1">
    <citation type="submission" date="2016-11" db="EMBL/GenBank/DDBJ databases">
        <authorList>
            <person name="Jaros S."/>
            <person name="Januszkiewicz K."/>
            <person name="Wedrychowicz H."/>
        </authorList>
    </citation>
    <scope>NUCLEOTIDE SEQUENCE [LARGE SCALE GENOMIC DNA]</scope>
    <source>
        <strain evidence="1 2">DSM 16917</strain>
    </source>
</reference>
<name>A0A1M5UMT9_9GAMM</name>
<gene>
    <name evidence="1" type="ORF">SAMN02745129_2633</name>
</gene>
<dbReference type="Proteomes" id="UP000184268">
    <property type="component" value="Unassembled WGS sequence"/>
</dbReference>
<dbReference type="EMBL" id="FQXG01000003">
    <property type="protein sequence ID" value="SHH64033.1"/>
    <property type="molecule type" value="Genomic_DNA"/>
</dbReference>
<dbReference type="RefSeq" id="WP_067654960.1">
    <property type="nucleotide sequence ID" value="NZ_FQXG01000003.1"/>
</dbReference>
<accession>A0A1M5UMT9</accession>
<dbReference type="InterPro" id="IPR023214">
    <property type="entry name" value="HAD_sf"/>
</dbReference>
<dbReference type="SUPFAM" id="SSF56784">
    <property type="entry name" value="HAD-like"/>
    <property type="match status" value="1"/>
</dbReference>
<organism evidence="1 2">
    <name type="scientific">Ferrimonas marina</name>
    <dbReference type="NCBI Taxonomy" id="299255"/>
    <lineage>
        <taxon>Bacteria</taxon>
        <taxon>Pseudomonadati</taxon>
        <taxon>Pseudomonadota</taxon>
        <taxon>Gammaproteobacteria</taxon>
        <taxon>Alteromonadales</taxon>
        <taxon>Ferrimonadaceae</taxon>
        <taxon>Ferrimonas</taxon>
    </lineage>
</organism>
<keyword evidence="2" id="KW-1185">Reference proteome</keyword>
<sequence length="201" mass="22896">MEKPILATDVDGVLLNWKGGVAAFNASRGVATPREYLCPRNDVPLRQLFDTECRDQAYDLMIEFNRSPMLGQLPLLDPSAVDVLQRLSQHFDIVAITSVGEWAETHERRRQNLKDLFGDVFREVVCLPLRVSKKEHLARFTEQGRVVAWFDDLAEHVETGKELGIPSYQFQFCPNGAPSKPGLFRSWRDIESHLEQTMLVA</sequence>
<evidence type="ECO:0008006" key="3">
    <source>
        <dbReference type="Google" id="ProtNLM"/>
    </source>
</evidence>
<evidence type="ECO:0000313" key="2">
    <source>
        <dbReference type="Proteomes" id="UP000184268"/>
    </source>
</evidence>
<protein>
    <recommendedName>
        <fullName evidence="3">Phosphoglycolate phosphatase, HAD superfamily</fullName>
    </recommendedName>
</protein>
<dbReference type="Gene3D" id="3.40.50.1000">
    <property type="entry name" value="HAD superfamily/HAD-like"/>
    <property type="match status" value="1"/>
</dbReference>
<dbReference type="AlphaFoldDB" id="A0A1M5UMT9"/>